<dbReference type="InterPro" id="IPR036291">
    <property type="entry name" value="NAD(P)-bd_dom_sf"/>
</dbReference>
<feature type="transmembrane region" description="Helical" evidence="8">
    <location>
        <begin position="439"/>
        <end position="459"/>
    </location>
</feature>
<name>A0A7U2MHM5_ASPFN</name>
<comment type="similarity">
    <text evidence="2">Belongs to the tellurite-resistance/dicarboxylate transporter (TDT) family.</text>
</comment>
<dbReference type="VEuPathDB" id="FungiDB:F9C07_2203772"/>
<feature type="transmembrane region" description="Helical" evidence="8">
    <location>
        <begin position="224"/>
        <end position="243"/>
    </location>
</feature>
<dbReference type="PANTHER" id="PTHR31686:SF2">
    <property type="entry name" value="C4-DICARBOXYLATE TRANSPORTER_MALIC ACID TRANSPORT PROTEIN"/>
    <property type="match status" value="1"/>
</dbReference>
<evidence type="ECO:0000256" key="2">
    <source>
        <dbReference type="ARBA" id="ARBA00008566"/>
    </source>
</evidence>
<dbReference type="InterPro" id="IPR002347">
    <property type="entry name" value="SDR_fam"/>
</dbReference>
<evidence type="ECO:0000256" key="1">
    <source>
        <dbReference type="ARBA" id="ARBA00004651"/>
    </source>
</evidence>
<feature type="transmembrane region" description="Helical" evidence="8">
    <location>
        <begin position="360"/>
        <end position="382"/>
    </location>
</feature>
<dbReference type="AlphaFoldDB" id="A0A7U2MHM5"/>
<dbReference type="SUPFAM" id="SSF51735">
    <property type="entry name" value="NAD(P)-binding Rossmann-fold domains"/>
    <property type="match status" value="1"/>
</dbReference>
<keyword evidence="7 8" id="KW-0472">Membrane</keyword>
<evidence type="ECO:0000256" key="7">
    <source>
        <dbReference type="ARBA" id="ARBA00023136"/>
    </source>
</evidence>
<feature type="transmembrane region" description="Helical" evidence="8">
    <location>
        <begin position="291"/>
        <end position="309"/>
    </location>
</feature>
<reference evidence="10" key="1">
    <citation type="journal article" date="2021" name="G3 (Bethesda)">
        <title>Chromosome assembled and annotated genome sequence of Aspergillus flavus NRRL 3357.</title>
        <authorList>
            <person name="Skerker J.M."/>
            <person name="Pianalto K.M."/>
            <person name="Mondo S.J."/>
            <person name="Yang K."/>
            <person name="Arkin A.P."/>
            <person name="Keller N.P."/>
            <person name="Grigoriev I.V."/>
            <person name="Louise Glass N.L."/>
        </authorList>
    </citation>
    <scope>NUCLEOTIDE SEQUENCE [LARGE SCALE GENOMIC DNA]</scope>
    <source>
        <strain evidence="10">ATCC 200026 / FGSC A1120 / IAM 13836 / NRRL 3357 / JCM 12722 / SRRC 167</strain>
    </source>
</reference>
<dbReference type="InterPro" id="IPR038665">
    <property type="entry name" value="Voltage-dep_anion_channel_sf"/>
</dbReference>
<keyword evidence="10" id="KW-1185">Reference proteome</keyword>
<feature type="transmembrane region" description="Helical" evidence="8">
    <location>
        <begin position="179"/>
        <end position="204"/>
    </location>
</feature>
<dbReference type="PANTHER" id="PTHR31686">
    <property type="match status" value="1"/>
</dbReference>
<dbReference type="Pfam" id="PF00106">
    <property type="entry name" value="adh_short"/>
    <property type="match status" value="1"/>
</dbReference>
<feature type="transmembrane region" description="Helical" evidence="8">
    <location>
        <begin position="465"/>
        <end position="485"/>
    </location>
</feature>
<evidence type="ECO:0000256" key="3">
    <source>
        <dbReference type="ARBA" id="ARBA00022448"/>
    </source>
</evidence>
<organism evidence="9 10">
    <name type="scientific">Aspergillus flavus (strain ATCC 200026 / FGSC A1120 / IAM 13836 / NRRL 3357 / JCM 12722 / SRRC 167)</name>
    <dbReference type="NCBI Taxonomy" id="332952"/>
    <lineage>
        <taxon>Eukaryota</taxon>
        <taxon>Fungi</taxon>
        <taxon>Dikarya</taxon>
        <taxon>Ascomycota</taxon>
        <taxon>Pezizomycotina</taxon>
        <taxon>Eurotiomycetes</taxon>
        <taxon>Eurotiomycetidae</taxon>
        <taxon>Eurotiales</taxon>
        <taxon>Aspergillaceae</taxon>
        <taxon>Aspergillus</taxon>
        <taxon>Aspergillus subgen. Circumdati</taxon>
    </lineage>
</organism>
<sequence length="523" mass="57786">MDITTNELDCDSYVKLDAFTRKTYRDVYPAIDPTRPELSQAGKVIVITGGSRGLGRSSFAASFARANADAIVLLARSSINLAQTEKLIKDINPSTYVLTIALDICDEAKVKDTFDKIKDRFGIPHVLINNAGPQRKSLLKYTAGWRRIVSNFSPSWFSTTMGTGMAGILFHLMPFEHAALQYIAIAFFVLNALLFLTVLGMSILRYTLYPEIWKVMIQDPVNSLFLATCPMGFATLIELWVFICVPQWGDWAKTTAWGLWIIDAVAAAAVTASLSFILISQHYVTSLERITALQLLPIAATIVASGVGAEIADILPNAQHAMGTVIVSYVLWGMSTPMAMIILVIYYQRLAVHKLPSRETIVSCFLPLGPLGFGGFSILYLGKVARQLLDESNAIDPLVGHIAYVLGLLLSLLMWSFGLIWLVFALATIYYRSPFPFNMGWWGFTFPLGVYAANTILLGKEMNLMFFKVCGTILSSAMILLWLVVATRTVHGAWHGVLFHAPCLQNLKEKLEDSQDDATNDEA</sequence>
<evidence type="ECO:0000256" key="4">
    <source>
        <dbReference type="ARBA" id="ARBA00022475"/>
    </source>
</evidence>
<accession>A0A7U2MHM5</accession>
<dbReference type="GO" id="GO:0005886">
    <property type="term" value="C:plasma membrane"/>
    <property type="evidence" value="ECO:0007669"/>
    <property type="project" value="UniProtKB-SubCell"/>
</dbReference>
<feature type="transmembrane region" description="Helical" evidence="8">
    <location>
        <begin position="255"/>
        <end position="279"/>
    </location>
</feature>
<dbReference type="InterPro" id="IPR004695">
    <property type="entry name" value="SLAC1/Mae1/Ssu1/TehA"/>
</dbReference>
<comment type="subcellular location">
    <subcellularLocation>
        <location evidence="1">Cell membrane</location>
        <topology evidence="1">Multi-pass membrane protein</topology>
    </subcellularLocation>
</comment>
<dbReference type="CDD" id="cd05233">
    <property type="entry name" value="SDR_c"/>
    <property type="match status" value="1"/>
</dbReference>
<feature type="transmembrane region" description="Helical" evidence="8">
    <location>
        <begin position="329"/>
        <end position="348"/>
    </location>
</feature>
<evidence type="ECO:0000256" key="6">
    <source>
        <dbReference type="ARBA" id="ARBA00022989"/>
    </source>
</evidence>
<feature type="transmembrane region" description="Helical" evidence="8">
    <location>
        <begin position="402"/>
        <end position="427"/>
    </location>
</feature>
<feature type="transmembrane region" description="Helical" evidence="8">
    <location>
        <begin position="155"/>
        <end position="173"/>
    </location>
</feature>
<evidence type="ECO:0000313" key="10">
    <source>
        <dbReference type="Proteomes" id="UP000596276"/>
    </source>
</evidence>
<keyword evidence="6 8" id="KW-1133">Transmembrane helix</keyword>
<dbReference type="Pfam" id="PF03595">
    <property type="entry name" value="SLAC1"/>
    <property type="match status" value="1"/>
</dbReference>
<dbReference type="InterPro" id="IPR051629">
    <property type="entry name" value="Sulfite_efflux_TDT"/>
</dbReference>
<keyword evidence="3" id="KW-0813">Transport</keyword>
<dbReference type="Gene3D" id="1.50.10.150">
    <property type="entry name" value="Voltage-dependent anion channel"/>
    <property type="match status" value="1"/>
</dbReference>
<evidence type="ECO:0000256" key="8">
    <source>
        <dbReference type="SAM" id="Phobius"/>
    </source>
</evidence>
<dbReference type="EMBL" id="CP044621">
    <property type="protein sequence ID" value="QRD83838.1"/>
    <property type="molecule type" value="Genomic_DNA"/>
</dbReference>
<proteinExistence type="inferred from homology"/>
<evidence type="ECO:0000313" key="9">
    <source>
        <dbReference type="EMBL" id="QRD83838.1"/>
    </source>
</evidence>
<dbReference type="Gene3D" id="3.40.50.720">
    <property type="entry name" value="NAD(P)-binding Rossmann-like Domain"/>
    <property type="match status" value="1"/>
</dbReference>
<dbReference type="VEuPathDB" id="FungiDB:AFLA_005004"/>
<keyword evidence="5 8" id="KW-0812">Transmembrane</keyword>
<evidence type="ECO:0000256" key="5">
    <source>
        <dbReference type="ARBA" id="ARBA00022692"/>
    </source>
</evidence>
<protein>
    <submittedName>
        <fullName evidence="9">C4-dicarboxylate transporter/malic acid transport protein</fullName>
    </submittedName>
</protein>
<keyword evidence="4" id="KW-1003">Cell membrane</keyword>
<dbReference type="GO" id="GO:0000319">
    <property type="term" value="F:sulfite transmembrane transporter activity"/>
    <property type="evidence" value="ECO:0007669"/>
    <property type="project" value="TreeGrafter"/>
</dbReference>
<dbReference type="CDD" id="cd09318">
    <property type="entry name" value="TDT_SSU1"/>
    <property type="match status" value="1"/>
</dbReference>
<gene>
    <name evidence="9" type="ORF">F9C07_2203772</name>
</gene>
<dbReference type="Proteomes" id="UP000596276">
    <property type="component" value="Chromosome 5"/>
</dbReference>